<proteinExistence type="predicted"/>
<dbReference type="Proteomes" id="UP000823632">
    <property type="component" value="Unassembled WGS sequence"/>
</dbReference>
<dbReference type="AlphaFoldDB" id="A0A9D9DRG4"/>
<reference evidence="1" key="2">
    <citation type="journal article" date="2021" name="PeerJ">
        <title>Extensive microbial diversity within the chicken gut microbiome revealed by metagenomics and culture.</title>
        <authorList>
            <person name="Gilroy R."/>
            <person name="Ravi A."/>
            <person name="Getino M."/>
            <person name="Pursley I."/>
            <person name="Horton D.L."/>
            <person name="Alikhan N.F."/>
            <person name="Baker D."/>
            <person name="Gharbi K."/>
            <person name="Hall N."/>
            <person name="Watson M."/>
            <person name="Adriaenssens E.M."/>
            <person name="Foster-Nyarko E."/>
            <person name="Jarju S."/>
            <person name="Secka A."/>
            <person name="Antonio M."/>
            <person name="Oren A."/>
            <person name="Chaudhuri R.R."/>
            <person name="La Ragione R."/>
            <person name="Hildebrand F."/>
            <person name="Pallen M.J."/>
        </authorList>
    </citation>
    <scope>NUCLEOTIDE SEQUENCE</scope>
    <source>
        <strain evidence="1">10192</strain>
    </source>
</reference>
<comment type="caution">
    <text evidence="1">The sequence shown here is derived from an EMBL/GenBank/DDBJ whole genome shotgun (WGS) entry which is preliminary data.</text>
</comment>
<organism evidence="1 2">
    <name type="scientific">Candidatus Scatousia excrementipullorum</name>
    <dbReference type="NCBI Taxonomy" id="2840936"/>
    <lineage>
        <taxon>Bacteria</taxon>
        <taxon>Candidatus Scatousia</taxon>
    </lineage>
</organism>
<dbReference type="EMBL" id="JADIND010000199">
    <property type="protein sequence ID" value="MBO8431490.1"/>
    <property type="molecule type" value="Genomic_DNA"/>
</dbReference>
<evidence type="ECO:0000313" key="2">
    <source>
        <dbReference type="Proteomes" id="UP000823632"/>
    </source>
</evidence>
<accession>A0A9D9DRG4</accession>
<reference evidence="1" key="1">
    <citation type="submission" date="2020-10" db="EMBL/GenBank/DDBJ databases">
        <authorList>
            <person name="Gilroy R."/>
        </authorList>
    </citation>
    <scope>NUCLEOTIDE SEQUENCE</scope>
    <source>
        <strain evidence="1">10192</strain>
    </source>
</reference>
<sequence>MKTITDAEFSIMFEQYWNTLEECGVSSFFEKEKLYADLRNAAGGLNEDTGVAYPGGLLHYMNLCVAVGKRVYNIVNKYCPLDILSMTKVLSLMHLSKIVLFVQNPDTWQIEKLGKNYIFNPSLTESLKFGERSVLMVMNLGIKLTGEEFEAFRCIDKKGELVRDGSQYNSMLTIIVKAANEITTKLETIKR</sequence>
<evidence type="ECO:0000313" key="1">
    <source>
        <dbReference type="EMBL" id="MBO8431490.1"/>
    </source>
</evidence>
<protein>
    <submittedName>
        <fullName evidence="1">Uncharacterized protein</fullName>
    </submittedName>
</protein>
<gene>
    <name evidence="1" type="ORF">IAC76_08895</name>
</gene>
<name>A0A9D9DRG4_9BACT</name>